<dbReference type="Gene3D" id="3.40.50.11290">
    <property type="match status" value="1"/>
</dbReference>
<evidence type="ECO:0000259" key="2">
    <source>
        <dbReference type="Pfam" id="PF14403"/>
    </source>
</evidence>
<accession>A0A4Q7YDH7</accession>
<dbReference type="PANTHER" id="PTHR34595:SF7">
    <property type="entry name" value="SLL1039 PROTEIN"/>
    <property type="match status" value="1"/>
</dbReference>
<dbReference type="OrthoDB" id="9803842at2"/>
<dbReference type="PIRSF" id="PIRSF005522">
    <property type="entry name" value="UCP005522"/>
    <property type="match status" value="1"/>
</dbReference>
<feature type="compositionally biased region" description="Gly residues" evidence="1">
    <location>
        <begin position="475"/>
        <end position="484"/>
    </location>
</feature>
<dbReference type="Proteomes" id="UP000292507">
    <property type="component" value="Unassembled WGS sequence"/>
</dbReference>
<dbReference type="AlphaFoldDB" id="A0A4Q7YDH7"/>
<dbReference type="RefSeq" id="WP_104526658.1">
    <property type="nucleotide sequence ID" value="NZ_POQT01000001.1"/>
</dbReference>
<dbReference type="SUPFAM" id="SSF56059">
    <property type="entry name" value="Glutathione synthetase ATP-binding domain-like"/>
    <property type="match status" value="1"/>
</dbReference>
<dbReference type="InterPro" id="IPR016450">
    <property type="entry name" value="UCP005522"/>
</dbReference>
<dbReference type="Pfam" id="PF14403">
    <property type="entry name" value="CP_ATPgrasp_2"/>
    <property type="match status" value="1"/>
</dbReference>
<comment type="caution">
    <text evidence="3">The sequence shown here is derived from an EMBL/GenBank/DDBJ whole genome shotgun (WGS) entry which is preliminary data.</text>
</comment>
<organism evidence="3 4">
    <name type="scientific">Blastococcus saxobsidens</name>
    <dbReference type="NCBI Taxonomy" id="138336"/>
    <lineage>
        <taxon>Bacteria</taxon>
        <taxon>Bacillati</taxon>
        <taxon>Actinomycetota</taxon>
        <taxon>Actinomycetes</taxon>
        <taxon>Geodermatophilales</taxon>
        <taxon>Geodermatophilaceae</taxon>
        <taxon>Blastococcus</taxon>
    </lineage>
</organism>
<evidence type="ECO:0000313" key="3">
    <source>
        <dbReference type="EMBL" id="RZU34391.1"/>
    </source>
</evidence>
<protein>
    <submittedName>
        <fullName evidence="3">Putative circularly permuted ATP-grasp superfamily protein</fullName>
    </submittedName>
</protein>
<feature type="domain" description="Circularly permuted ATP-grasp type 2" evidence="2">
    <location>
        <begin position="80"/>
        <end position="469"/>
    </location>
</feature>
<feature type="region of interest" description="Disordered" evidence="1">
    <location>
        <begin position="1"/>
        <end position="23"/>
    </location>
</feature>
<evidence type="ECO:0000256" key="1">
    <source>
        <dbReference type="SAM" id="MobiDB-lite"/>
    </source>
</evidence>
<evidence type="ECO:0000313" key="4">
    <source>
        <dbReference type="Proteomes" id="UP000292507"/>
    </source>
</evidence>
<dbReference type="PANTHER" id="PTHR34595">
    <property type="entry name" value="BLR5612 PROTEIN"/>
    <property type="match status" value="1"/>
</dbReference>
<keyword evidence="4" id="KW-1185">Reference proteome</keyword>
<sequence>MSGELFAGYPPVRTDEAVGPDGRPRSGWVSLAAALERIGRDGLADADTELAARREALGVATSVWVDGRQELRPVPMDPVPRLVGARSWATLSAGIVQRHRALDAFLADAYRPAGRRRGDADRAAEIVRAGVLPGWAVEHSPGRDPESVSRAWPGQRRATVAATDVVRSTDGRWVVVRDNLQVPSGIGYALANRDSARTVTPELFGAVGRPVADPAEAIPLLARALADAAPPGTPGAPRIALLTQGESDGAWFEHQVLAAALDVPLVRAGDLWPRGDGGLEAAVGGQRVPVDVLYRRFDDATSGAYRIGADVPLDVALTEAVRAGRLGLANVPGNGVADDAAGYAWVPSMVRFYLGEEPLLDSVPAWVLADPAAWAEVRGRLHELDVEEVAGYGGRRIVHGPACSAAELEALCREIAAAPHRFVAREPLEPSTVPTLADGVLRPRAVDLRVFSVAGATTSVLPLALTRVAPEEGPGRPGVPGGGSKDTWLLG</sequence>
<reference evidence="3 4" key="1">
    <citation type="submission" date="2019-02" db="EMBL/GenBank/DDBJ databases">
        <title>Sequencing the genomes of 1000 actinobacteria strains.</title>
        <authorList>
            <person name="Klenk H.-P."/>
        </authorList>
    </citation>
    <scope>NUCLEOTIDE SEQUENCE [LARGE SCALE GENOMIC DNA]</scope>
    <source>
        <strain evidence="3 4">DSM 44509</strain>
    </source>
</reference>
<dbReference type="Gene3D" id="3.30.1490.270">
    <property type="match status" value="1"/>
</dbReference>
<dbReference type="InterPro" id="IPR051680">
    <property type="entry name" value="ATP-dep_Glu-Cys_Ligase-2"/>
</dbReference>
<dbReference type="EMBL" id="SHKV01000001">
    <property type="protein sequence ID" value="RZU34391.1"/>
    <property type="molecule type" value="Genomic_DNA"/>
</dbReference>
<proteinExistence type="predicted"/>
<name>A0A4Q7YDH7_9ACTN</name>
<dbReference type="InterPro" id="IPR025841">
    <property type="entry name" value="CP_ATPgrasp_2"/>
</dbReference>
<gene>
    <name evidence="3" type="ORF">BKA19_4155</name>
</gene>
<feature type="region of interest" description="Disordered" evidence="1">
    <location>
        <begin position="469"/>
        <end position="491"/>
    </location>
</feature>